<dbReference type="Pfam" id="PF12146">
    <property type="entry name" value="Hydrolase_4"/>
    <property type="match status" value="1"/>
</dbReference>
<dbReference type="PANTHER" id="PTHR22946:SF9">
    <property type="entry name" value="POLYKETIDE TRANSFERASE AF380"/>
    <property type="match status" value="1"/>
</dbReference>
<evidence type="ECO:0000259" key="3">
    <source>
        <dbReference type="Pfam" id="PF12146"/>
    </source>
</evidence>
<gene>
    <name evidence="4" type="ORF">ACFFNX_01070</name>
</gene>
<comment type="similarity">
    <text evidence="1">Belongs to the AB hydrolase superfamily.</text>
</comment>
<dbReference type="Gene3D" id="1.10.10.800">
    <property type="match status" value="1"/>
</dbReference>
<dbReference type="EMBL" id="JBHLZP010000003">
    <property type="protein sequence ID" value="MFB9830782.1"/>
    <property type="molecule type" value="Genomic_DNA"/>
</dbReference>
<dbReference type="PANTHER" id="PTHR22946">
    <property type="entry name" value="DIENELACTONE HYDROLASE DOMAIN-CONTAINING PROTEIN-RELATED"/>
    <property type="match status" value="1"/>
</dbReference>
<reference evidence="4 5" key="1">
    <citation type="submission" date="2024-09" db="EMBL/GenBank/DDBJ databases">
        <authorList>
            <person name="Sun Q."/>
            <person name="Mori K."/>
        </authorList>
    </citation>
    <scope>NUCLEOTIDE SEQUENCE [LARGE SCALE GENOMIC DNA]</scope>
    <source>
        <strain evidence="4 5">TBRC 0563</strain>
    </source>
</reference>
<dbReference type="Proteomes" id="UP001589627">
    <property type="component" value="Unassembled WGS sequence"/>
</dbReference>
<protein>
    <submittedName>
        <fullName evidence="4">Alpha/beta hydrolase</fullName>
    </submittedName>
</protein>
<evidence type="ECO:0000256" key="1">
    <source>
        <dbReference type="ARBA" id="ARBA00008645"/>
    </source>
</evidence>
<keyword evidence="2 4" id="KW-0378">Hydrolase</keyword>
<dbReference type="InterPro" id="IPR050261">
    <property type="entry name" value="FrsA_esterase"/>
</dbReference>
<name>A0ABV5Y8K9_9ACTN</name>
<dbReference type="InterPro" id="IPR029058">
    <property type="entry name" value="AB_hydrolase_fold"/>
</dbReference>
<dbReference type="RefSeq" id="WP_378193563.1">
    <property type="nucleotide sequence ID" value="NZ_JBHLZP010000003.1"/>
</dbReference>
<dbReference type="Gene3D" id="3.40.50.1820">
    <property type="entry name" value="alpha/beta hydrolase"/>
    <property type="match status" value="1"/>
</dbReference>
<sequence length="312" mass="34039">MPTSVQREKVRFDSGGTRCVAWHYPSTNGACVVMAGGFGVTKEPGTDLFARRFHEAGFGVLAFDYRHIGESGGQPRQIARVREYLQDWQAAVGYAATLPGVDRDRIAAWGFSLSGGHLFRVAAHTPHLAAVVAQTPAVGGWTASRAATRHQKTLPLLHFFARGIADAAGWLVGRPPRLVPLSAPPGVLAMLSTPDSLDGPRALDPAGEHTGWRQEIAARSALRFALYQPGREAPRVRCPVLVMVCEQDMTAHPPSAIRVARRTPQAELVRLPGMHYAPFLDEHERAVREQLSFLRRHLVDSSRTDRSAPALS</sequence>
<feature type="domain" description="Serine aminopeptidase S33" evidence="3">
    <location>
        <begin position="30"/>
        <end position="272"/>
    </location>
</feature>
<accession>A0ABV5Y8K9</accession>
<evidence type="ECO:0000256" key="2">
    <source>
        <dbReference type="ARBA" id="ARBA00022801"/>
    </source>
</evidence>
<organism evidence="4 5">
    <name type="scientific">Actinoallomurus acaciae</name>
    <dbReference type="NCBI Taxonomy" id="502577"/>
    <lineage>
        <taxon>Bacteria</taxon>
        <taxon>Bacillati</taxon>
        <taxon>Actinomycetota</taxon>
        <taxon>Actinomycetes</taxon>
        <taxon>Streptosporangiales</taxon>
        <taxon>Thermomonosporaceae</taxon>
        <taxon>Actinoallomurus</taxon>
    </lineage>
</organism>
<keyword evidence="5" id="KW-1185">Reference proteome</keyword>
<dbReference type="SUPFAM" id="SSF53474">
    <property type="entry name" value="alpha/beta-Hydrolases"/>
    <property type="match status" value="1"/>
</dbReference>
<dbReference type="InterPro" id="IPR022742">
    <property type="entry name" value="Hydrolase_4"/>
</dbReference>
<dbReference type="GO" id="GO:0016787">
    <property type="term" value="F:hydrolase activity"/>
    <property type="evidence" value="ECO:0007669"/>
    <property type="project" value="UniProtKB-KW"/>
</dbReference>
<proteinExistence type="inferred from homology"/>
<evidence type="ECO:0000313" key="4">
    <source>
        <dbReference type="EMBL" id="MFB9830782.1"/>
    </source>
</evidence>
<evidence type="ECO:0000313" key="5">
    <source>
        <dbReference type="Proteomes" id="UP001589627"/>
    </source>
</evidence>
<comment type="caution">
    <text evidence="4">The sequence shown here is derived from an EMBL/GenBank/DDBJ whole genome shotgun (WGS) entry which is preliminary data.</text>
</comment>